<dbReference type="eggNOG" id="ENOG5033STF">
    <property type="taxonomic scope" value="Bacteria"/>
</dbReference>
<reference evidence="1 2" key="1">
    <citation type="journal article" date="2009" name="PLoS ONE">
        <title>The complete genome of Teredinibacter turnerae T7901: an intracellular endosymbiont of marine wood-boring bivalves (shipworms).</title>
        <authorList>
            <person name="Yang J.C."/>
            <person name="Madupu R."/>
            <person name="Durkin A.S."/>
            <person name="Ekborg N.A."/>
            <person name="Pedamallu C.S."/>
            <person name="Hostetler J.B."/>
            <person name="Radune D."/>
            <person name="Toms B.S."/>
            <person name="Henrissat B."/>
            <person name="Coutinho P.M."/>
            <person name="Schwarz S."/>
            <person name="Field L."/>
            <person name="Trindade-Silva A.E."/>
            <person name="Soares C.A.G."/>
            <person name="Elshahawi S."/>
            <person name="Hanora A."/>
            <person name="Schmidt E.W."/>
            <person name="Haygood M.G."/>
            <person name="Posfai J."/>
            <person name="Benner J."/>
            <person name="Madinger C."/>
            <person name="Nove J."/>
            <person name="Anton B."/>
            <person name="Chaudhary K."/>
            <person name="Foster J."/>
            <person name="Holman A."/>
            <person name="Kumar S."/>
            <person name="Lessard P.A."/>
            <person name="Luyten Y.A."/>
            <person name="Slatko B."/>
            <person name="Wood N."/>
            <person name="Wu B."/>
            <person name="Teplitski M."/>
            <person name="Mougous J.D."/>
            <person name="Ward N."/>
            <person name="Eisen J.A."/>
            <person name="Badger J.H."/>
            <person name="Distel D.L."/>
        </authorList>
    </citation>
    <scope>NUCLEOTIDE SEQUENCE [LARGE SCALE GENOMIC DNA]</scope>
    <source>
        <strain evidence="2">ATCC 39867 / T7901</strain>
    </source>
</reference>
<dbReference type="SUPFAM" id="SSF69318">
    <property type="entry name" value="Integrin alpha N-terminal domain"/>
    <property type="match status" value="2"/>
</dbReference>
<keyword evidence="2" id="KW-1185">Reference proteome</keyword>
<evidence type="ECO:0000313" key="2">
    <source>
        <dbReference type="Proteomes" id="UP000009080"/>
    </source>
</evidence>
<dbReference type="Proteomes" id="UP000009080">
    <property type="component" value="Chromosome"/>
</dbReference>
<sequence length="1227" mass="132816">MKFDRFVGLATLGLFLAACGGNGGSDSSSKLIEDWADKVAEDPSTQTSTELKDAYWGYAQALYSGSTADADTNPQNVQAASRYLLSDSSLDVASLLNYIIYSALDPYFESTVSAPQLSHTKPLVELVVSALAKQKKVNNKGQQKASSDAFPCYFSGSVSVDGNLDDNGTGTVSIEFSSCMEFYGTADGSAVVRIDVMEQDEYSSTFYYNKVNLNIEDVEHWEVTGYSSENYSLLRDESDVGLLLTNLYSGEQYLENIERTVVVDSYGYASRALMTGDISIGSIGKLSIATYFQASDEQTDAYTSFEFDGSGSSIATLEVGVDRVKFLLDADGNGEAENGLLYEDLYDFYVSDLSNVQLVPIAQLSFSPRVYGVWVSGSSNLSTLDSIVVDGDYYDPDTPHSELEAHYEWTLNGEVLTQFTSDTLPPGTAVYGDSLQVRLAVFDGYNTGYSEPLDIELVDSPLEVTLSDVPEWVAAGEQVSFSVVLYDADTRDTTQLQPILAYGPEGTDITSDGAVEWTAAAQLFNSTKVHFGFMLEDGGEVTDVVVNVRSADAAMPIARSGIEVPYSDRSTHVGNFLVADGMEIITTDNKQRLFALKTDEDSGVYQAWMYPYSISESSGDNIVQVALANLDDDESSEILVATPDGLYVIWDEYSLATRILTMADGSDSIMGFAVADADNNGGVEIALLSGGWSGARKLTVYSLLETATEVFDVTLSDTTEEIIFSNVDADPALELITNDGFVYDGATWQNQWFYGAGFGREFVAAGDINGDGLEEIIGGSSWGDIKVYSLATKQTIATLENFNTCSLLAENVDNDSADELLVGDCQWGNISAYSEVNGNLISEWSINTQGHGAKGIAVGDIDSDDEMEVMWGTGQGSSGADHFVIVDVLPQPVIKGADSDLAQLDSFMTAGWANITPDEHKAVFIVPTTNSDYDGQRLVYMDENGRYTVSQQISDNWQGGRFGVITDFDKNGYDDIFLATAELYDGGFKAMDLETLSVAWEVSGGNNVGLVDAFDVDGDSYMDAVYLDGTTIRFVNIYDEVLLGSVTADSSVNDIALTKTGDGTTYLAIASSTELSFYSSDGTGFTFLSKTTSNGCMRIGFYDATDTPTLVCSARSGSSFYAENTDIISYSIVDGSFSEISRFEVNGEITDFVLNQSAGTLLAGVAEETGEGYYETYYMAEYSLANKAILWSSSPLLGRVQFRSIKYVSDANSKLMFSTQHAMYLLQ</sequence>
<evidence type="ECO:0000313" key="1">
    <source>
        <dbReference type="EMBL" id="ACR13838.1"/>
    </source>
</evidence>
<accession>C5BQI5</accession>
<dbReference type="STRING" id="377629.TERTU_3315"/>
<proteinExistence type="predicted"/>
<name>C5BQI5_TERTT</name>
<organism evidence="1 2">
    <name type="scientific">Teredinibacter turnerae (strain ATCC 39867 / T7901)</name>
    <dbReference type="NCBI Taxonomy" id="377629"/>
    <lineage>
        <taxon>Bacteria</taxon>
        <taxon>Pseudomonadati</taxon>
        <taxon>Pseudomonadota</taxon>
        <taxon>Gammaproteobacteria</taxon>
        <taxon>Cellvibrionales</taxon>
        <taxon>Cellvibrionaceae</taxon>
        <taxon>Teredinibacter</taxon>
    </lineage>
</organism>
<dbReference type="HOGENOM" id="CLU_268052_0_0_6"/>
<gene>
    <name evidence="1" type="ordered locus">TERTU_3315</name>
</gene>
<dbReference type="InterPro" id="IPR028994">
    <property type="entry name" value="Integrin_alpha_N"/>
</dbReference>
<dbReference type="KEGG" id="ttu:TERTU_3315"/>
<dbReference type="PROSITE" id="PS51257">
    <property type="entry name" value="PROKAR_LIPOPROTEIN"/>
    <property type="match status" value="1"/>
</dbReference>
<dbReference type="OrthoDB" id="5906076at2"/>
<protein>
    <submittedName>
        <fullName evidence="1">FG-GAP repeat domain protein</fullName>
    </submittedName>
</protein>
<dbReference type="EMBL" id="CP001614">
    <property type="protein sequence ID" value="ACR13838.1"/>
    <property type="molecule type" value="Genomic_DNA"/>
</dbReference>
<dbReference type="RefSeq" id="WP_015819953.1">
    <property type="nucleotide sequence ID" value="NC_012997.1"/>
</dbReference>
<dbReference type="AlphaFoldDB" id="C5BQI5"/>